<comment type="caution">
    <text evidence="1">The sequence shown here is derived from an EMBL/GenBank/DDBJ whole genome shotgun (WGS) entry which is preliminary data.</text>
</comment>
<accession>A0A841JH88</accession>
<organism evidence="1 2">
    <name type="scientific">Mucilaginibacter lappiensis</name>
    <dbReference type="NCBI Taxonomy" id="354630"/>
    <lineage>
        <taxon>Bacteria</taxon>
        <taxon>Pseudomonadati</taxon>
        <taxon>Bacteroidota</taxon>
        <taxon>Sphingobacteriia</taxon>
        <taxon>Sphingobacteriales</taxon>
        <taxon>Sphingobacteriaceae</taxon>
        <taxon>Mucilaginibacter</taxon>
    </lineage>
</organism>
<dbReference type="EMBL" id="JACHCA010000015">
    <property type="protein sequence ID" value="MBB6130529.1"/>
    <property type="molecule type" value="Genomic_DNA"/>
</dbReference>
<dbReference type="RefSeq" id="WP_183589288.1">
    <property type="nucleotide sequence ID" value="NZ_JACHCA010000015.1"/>
</dbReference>
<reference evidence="1 2" key="1">
    <citation type="submission" date="2020-08" db="EMBL/GenBank/DDBJ databases">
        <title>Genomic Encyclopedia of Type Strains, Phase IV (KMG-V): Genome sequencing to study the core and pangenomes of soil and plant-associated prokaryotes.</title>
        <authorList>
            <person name="Whitman W."/>
        </authorList>
    </citation>
    <scope>NUCLEOTIDE SEQUENCE [LARGE SCALE GENOMIC DNA]</scope>
    <source>
        <strain evidence="1 2">MP601</strain>
    </source>
</reference>
<evidence type="ECO:0000313" key="2">
    <source>
        <dbReference type="Proteomes" id="UP000548326"/>
    </source>
</evidence>
<proteinExistence type="predicted"/>
<dbReference type="Proteomes" id="UP000548326">
    <property type="component" value="Unassembled WGS sequence"/>
</dbReference>
<evidence type="ECO:0008006" key="3">
    <source>
        <dbReference type="Google" id="ProtNLM"/>
    </source>
</evidence>
<evidence type="ECO:0000313" key="1">
    <source>
        <dbReference type="EMBL" id="MBB6130529.1"/>
    </source>
</evidence>
<dbReference type="AlphaFoldDB" id="A0A841JH88"/>
<gene>
    <name evidence="1" type="ORF">HDF22_004669</name>
</gene>
<sequence length="262" mass="28742">MNLNQFNPGTPGFMQFNSYPFRAIRCLKTVLILLFTCFFGTAMGQHRSHEALTWGGGGGSGGNFESGYGITFGAGIDAPQNYFKDIYKPAVAFNLGVSRFMDKFTISLNVGYHNYQPKDAYNPNNVTIEAGNGETTNDVQDQSAVTLFTNYRVFSGYASIVYNVNLADGARFYGGANIGGYFTDYSYVILDPNNDQSGTVVTPERKNFYVAPRLGLIFVLTDHIGVSVESTYNFYAPLKKQSNSGGTFYTSVTGLAALTYKF</sequence>
<name>A0A841JH88_9SPHI</name>
<protein>
    <recommendedName>
        <fullName evidence="3">Outer membrane protein beta-barrel domain-containing protein</fullName>
    </recommendedName>
</protein>